<dbReference type="RefSeq" id="WP_164363997.1">
    <property type="nucleotide sequence ID" value="NZ_CP066776.1"/>
</dbReference>
<dbReference type="KEGG" id="soa:G3M56_001305"/>
<name>A0A6B3LCI1_9BACT</name>
<dbReference type="EMBL" id="CP066776">
    <property type="protein sequence ID" value="QQL45254.1"/>
    <property type="molecule type" value="Genomic_DNA"/>
</dbReference>
<evidence type="ECO:0000259" key="1">
    <source>
        <dbReference type="Pfam" id="PF07589"/>
    </source>
</evidence>
<gene>
    <name evidence="2" type="ORF">G3M56_001305</name>
</gene>
<dbReference type="Proteomes" id="UP000475117">
    <property type="component" value="Chromosome"/>
</dbReference>
<proteinExistence type="predicted"/>
<accession>A0A6B3LCI1</accession>
<dbReference type="NCBIfam" id="TIGR02595">
    <property type="entry name" value="PEP_CTERM"/>
    <property type="match status" value="1"/>
</dbReference>
<evidence type="ECO:0000313" key="3">
    <source>
        <dbReference type="Proteomes" id="UP000475117"/>
    </source>
</evidence>
<sequence>MKPIALTLAALSMAGALHASTISVNFTGGNANEQLETDMTAGLAGYEASHWNNTSGPSGAMNDLVDSTGFTTSASVSWSSPNTWGDGSATGDANAMVANARLVRGYIDDGWDGHPTGADFTVTGISYSTYTAILYLSTGADGGIYNPFNVNGNEYSTTGNKSTWGSNPNLDDSNTIVINGLSGDLVVDGLGRQGGNRGPIAGFQIVGGSPIPEPSSAALLGLGGLALTLRRRK</sequence>
<organism evidence="2 3">
    <name type="scientific">Sulfuriroseicoccus oceanibius</name>
    <dbReference type="NCBI Taxonomy" id="2707525"/>
    <lineage>
        <taxon>Bacteria</taxon>
        <taxon>Pseudomonadati</taxon>
        <taxon>Verrucomicrobiota</taxon>
        <taxon>Verrucomicrobiia</taxon>
        <taxon>Verrucomicrobiales</taxon>
        <taxon>Verrucomicrobiaceae</taxon>
        <taxon>Sulfuriroseicoccus</taxon>
    </lineage>
</organism>
<reference evidence="2 3" key="1">
    <citation type="submission" date="2020-12" db="EMBL/GenBank/DDBJ databases">
        <title>Sulforoseuscoccus oceanibium gen. nov., sp. nov., a representative of the phylum Verrucomicrobia with special cytoplasmic membrane, and proposal of Sulforoseuscoccusaceae fam. nov.</title>
        <authorList>
            <person name="Xi F."/>
        </authorList>
    </citation>
    <scope>NUCLEOTIDE SEQUENCE [LARGE SCALE GENOMIC DNA]</scope>
    <source>
        <strain evidence="2 3">T37</strain>
    </source>
</reference>
<feature type="domain" description="Ice-binding protein C-terminal" evidence="1">
    <location>
        <begin position="210"/>
        <end position="232"/>
    </location>
</feature>
<evidence type="ECO:0000313" key="2">
    <source>
        <dbReference type="EMBL" id="QQL45254.1"/>
    </source>
</evidence>
<dbReference type="InterPro" id="IPR013424">
    <property type="entry name" value="Ice-binding_C"/>
</dbReference>
<keyword evidence="3" id="KW-1185">Reference proteome</keyword>
<protein>
    <submittedName>
        <fullName evidence="2">PEP-CTERM sorting domain-containing protein</fullName>
    </submittedName>
</protein>
<dbReference type="AlphaFoldDB" id="A0A6B3LCI1"/>
<dbReference type="Pfam" id="PF07589">
    <property type="entry name" value="PEP-CTERM"/>
    <property type="match status" value="1"/>
</dbReference>